<comment type="caution">
    <text evidence="4">The sequence shown here is derived from an EMBL/GenBank/DDBJ whole genome shotgun (WGS) entry which is preliminary data.</text>
</comment>
<sequence>MAAAVASPDVVRLGDGTEISLAKVPGVDDSTWSEVKEYLQGNPDMAKKLQSFSKDPEAMRGWLQTQAMADFYQKKLGSADDQVQSRMKALEQDPELAPIIEDDIKKNGMEGIMKHYQDEELMLKFSKAMGGVPEELKPALQKIDETPMTLHEAAKMGDLKAVQEYLEKKRPLDAQDSKGITPLGYAVGGNRIAVVKLLLDSRANPFAVDASGNSALHYAAGYGRKELVEYLLKTGASVAQANAQGRKPLDVATQNKHEAVIQVLRAHGAQ</sequence>
<dbReference type="PROSITE" id="PS50297">
    <property type="entry name" value="ANK_REP_REGION"/>
    <property type="match status" value="2"/>
</dbReference>
<dbReference type="SUPFAM" id="SSF48403">
    <property type="entry name" value="Ankyrin repeat"/>
    <property type="match status" value="1"/>
</dbReference>
<evidence type="ECO:0000256" key="3">
    <source>
        <dbReference type="PROSITE-ProRule" id="PRU00023"/>
    </source>
</evidence>
<protein>
    <recommendedName>
        <fullName evidence="6">Ankyrin repeat domain-containing protein</fullName>
    </recommendedName>
</protein>
<keyword evidence="2 3" id="KW-0040">ANK repeat</keyword>
<accession>A0ABN9QFS4</accession>
<dbReference type="InterPro" id="IPR036770">
    <property type="entry name" value="Ankyrin_rpt-contain_sf"/>
</dbReference>
<evidence type="ECO:0000256" key="1">
    <source>
        <dbReference type="ARBA" id="ARBA00022737"/>
    </source>
</evidence>
<feature type="repeat" description="ANK" evidence="3">
    <location>
        <begin position="244"/>
        <end position="270"/>
    </location>
</feature>
<dbReference type="Pfam" id="PF12796">
    <property type="entry name" value="Ank_2"/>
    <property type="match status" value="1"/>
</dbReference>
<evidence type="ECO:0000256" key="2">
    <source>
        <dbReference type="ARBA" id="ARBA00023043"/>
    </source>
</evidence>
<keyword evidence="5" id="KW-1185">Reference proteome</keyword>
<evidence type="ECO:0008006" key="6">
    <source>
        <dbReference type="Google" id="ProtNLM"/>
    </source>
</evidence>
<feature type="repeat" description="ANK" evidence="3">
    <location>
        <begin position="211"/>
        <end position="243"/>
    </location>
</feature>
<dbReference type="SMART" id="SM00248">
    <property type="entry name" value="ANK"/>
    <property type="match status" value="3"/>
</dbReference>
<proteinExistence type="predicted"/>
<name>A0ABN9QFS4_9DINO</name>
<evidence type="ECO:0000313" key="4">
    <source>
        <dbReference type="EMBL" id="CAK0803581.1"/>
    </source>
</evidence>
<gene>
    <name evidence="4" type="ORF">PCOR1329_LOCUS10692</name>
</gene>
<dbReference type="EMBL" id="CAUYUJ010003042">
    <property type="protein sequence ID" value="CAK0803581.1"/>
    <property type="molecule type" value="Genomic_DNA"/>
</dbReference>
<organism evidence="4 5">
    <name type="scientific">Prorocentrum cordatum</name>
    <dbReference type="NCBI Taxonomy" id="2364126"/>
    <lineage>
        <taxon>Eukaryota</taxon>
        <taxon>Sar</taxon>
        <taxon>Alveolata</taxon>
        <taxon>Dinophyceae</taxon>
        <taxon>Prorocentrales</taxon>
        <taxon>Prorocentraceae</taxon>
        <taxon>Prorocentrum</taxon>
    </lineage>
</organism>
<dbReference type="InterPro" id="IPR002110">
    <property type="entry name" value="Ankyrin_rpt"/>
</dbReference>
<dbReference type="Gene3D" id="1.25.40.20">
    <property type="entry name" value="Ankyrin repeat-containing domain"/>
    <property type="match status" value="2"/>
</dbReference>
<feature type="repeat" description="ANK" evidence="3">
    <location>
        <begin position="178"/>
        <end position="210"/>
    </location>
</feature>
<dbReference type="PANTHER" id="PTHR24171">
    <property type="entry name" value="ANKYRIN REPEAT DOMAIN-CONTAINING PROTEIN 39-RELATED"/>
    <property type="match status" value="1"/>
</dbReference>
<dbReference type="Proteomes" id="UP001189429">
    <property type="component" value="Unassembled WGS sequence"/>
</dbReference>
<reference evidence="4" key="1">
    <citation type="submission" date="2023-10" db="EMBL/GenBank/DDBJ databases">
        <authorList>
            <person name="Chen Y."/>
            <person name="Shah S."/>
            <person name="Dougan E. K."/>
            <person name="Thang M."/>
            <person name="Chan C."/>
        </authorList>
    </citation>
    <scope>NUCLEOTIDE SEQUENCE [LARGE SCALE GENOMIC DNA]</scope>
</reference>
<evidence type="ECO:0000313" key="5">
    <source>
        <dbReference type="Proteomes" id="UP001189429"/>
    </source>
</evidence>
<keyword evidence="1" id="KW-0677">Repeat</keyword>
<dbReference type="PROSITE" id="PS50088">
    <property type="entry name" value="ANK_REPEAT"/>
    <property type="match status" value="3"/>
</dbReference>